<dbReference type="STRING" id="1965070.A0A443RMF8"/>
<dbReference type="GO" id="GO:0008010">
    <property type="term" value="F:structural constituent of chitin-based larval cuticle"/>
    <property type="evidence" value="ECO:0007669"/>
    <property type="project" value="TreeGrafter"/>
</dbReference>
<evidence type="ECO:0000256" key="1">
    <source>
        <dbReference type="PROSITE-ProRule" id="PRU00497"/>
    </source>
</evidence>
<dbReference type="EMBL" id="NCKU01000229">
    <property type="protein sequence ID" value="RWS16451.1"/>
    <property type="molecule type" value="Genomic_DNA"/>
</dbReference>
<dbReference type="Proteomes" id="UP000285301">
    <property type="component" value="Unassembled WGS sequence"/>
</dbReference>
<dbReference type="PRINTS" id="PR00947">
    <property type="entry name" value="CUTICLE"/>
</dbReference>
<proteinExistence type="predicted"/>
<dbReference type="InterPro" id="IPR050468">
    <property type="entry name" value="Cuticle_Struct_Prot"/>
</dbReference>
<gene>
    <name evidence="3" type="ORF">B4U79_03893</name>
</gene>
<evidence type="ECO:0000256" key="2">
    <source>
        <dbReference type="SAM" id="MobiDB-lite"/>
    </source>
</evidence>
<dbReference type="PROSITE" id="PS51155">
    <property type="entry name" value="CHIT_BIND_RR_2"/>
    <property type="match status" value="1"/>
</dbReference>
<feature type="compositionally biased region" description="Basic residues" evidence="2">
    <location>
        <begin position="65"/>
        <end position="85"/>
    </location>
</feature>
<dbReference type="OrthoDB" id="6436078at2759"/>
<comment type="caution">
    <text evidence="3">The sequence shown here is derived from an EMBL/GenBank/DDBJ whole genome shotgun (WGS) entry which is preliminary data.</text>
</comment>
<feature type="region of interest" description="Disordered" evidence="2">
    <location>
        <begin position="57"/>
        <end position="121"/>
    </location>
</feature>
<dbReference type="PANTHER" id="PTHR10380">
    <property type="entry name" value="CUTICLE PROTEIN"/>
    <property type="match status" value="1"/>
</dbReference>
<keyword evidence="1" id="KW-0193">Cuticle</keyword>
<evidence type="ECO:0000313" key="3">
    <source>
        <dbReference type="EMBL" id="RWS16451.1"/>
    </source>
</evidence>
<name>A0A443RMF8_9ACAR</name>
<dbReference type="Pfam" id="PF00379">
    <property type="entry name" value="Chitin_bind_4"/>
    <property type="match status" value="1"/>
</dbReference>
<dbReference type="InterPro" id="IPR000618">
    <property type="entry name" value="Insect_cuticle"/>
</dbReference>
<evidence type="ECO:0000313" key="4">
    <source>
        <dbReference type="Proteomes" id="UP000285301"/>
    </source>
</evidence>
<dbReference type="AlphaFoldDB" id="A0A443RMF8"/>
<keyword evidence="4" id="KW-1185">Reference proteome</keyword>
<organism evidence="3 4">
    <name type="scientific">Dinothrombium tinctorium</name>
    <dbReference type="NCBI Taxonomy" id="1965070"/>
    <lineage>
        <taxon>Eukaryota</taxon>
        <taxon>Metazoa</taxon>
        <taxon>Ecdysozoa</taxon>
        <taxon>Arthropoda</taxon>
        <taxon>Chelicerata</taxon>
        <taxon>Arachnida</taxon>
        <taxon>Acari</taxon>
        <taxon>Acariformes</taxon>
        <taxon>Trombidiformes</taxon>
        <taxon>Prostigmata</taxon>
        <taxon>Anystina</taxon>
        <taxon>Parasitengona</taxon>
        <taxon>Trombidioidea</taxon>
        <taxon>Trombidiidae</taxon>
        <taxon>Dinothrombium</taxon>
    </lineage>
</organism>
<reference evidence="3 4" key="1">
    <citation type="journal article" date="2018" name="Gigascience">
        <title>Genomes of trombidid mites reveal novel predicted allergens and laterally-transferred genes associated with secondary metabolism.</title>
        <authorList>
            <person name="Dong X."/>
            <person name="Chaisiri K."/>
            <person name="Xia D."/>
            <person name="Armstrong S.D."/>
            <person name="Fang Y."/>
            <person name="Donnelly M.J."/>
            <person name="Kadowaki T."/>
            <person name="McGarry J.W."/>
            <person name="Darby A.C."/>
            <person name="Makepeace B.L."/>
        </authorList>
    </citation>
    <scope>NUCLEOTIDE SEQUENCE [LARGE SCALE GENOMIC DNA]</scope>
    <source>
        <strain evidence="3">UoL-WK</strain>
    </source>
</reference>
<dbReference type="GO" id="GO:0062129">
    <property type="term" value="C:chitin-based extracellular matrix"/>
    <property type="evidence" value="ECO:0007669"/>
    <property type="project" value="TreeGrafter"/>
</dbReference>
<sequence>MHGITHDFIVIIIASSQSAFSIHAIGVNTMLKRPAYASMYKKQTLTPYFNAPKLKRPFRDEYKPARKMHRHNARKTRRPFVKASKRPLNETHSMRAKHSRSSSSSHLESKSPKKGRRIQYHIQGVRGPKSYKFGFETGDEKNPQSRHETRDRYGRVSGHYSYIDSKGQVQTVFYRADDAGFKNVEKENIRAVRKLKKQNFAVNSVV</sequence>
<accession>A0A443RMF8</accession>
<protein>
    <submittedName>
        <fullName evidence="3">Uncharacterized protein</fullName>
    </submittedName>
</protein>